<proteinExistence type="predicted"/>
<comment type="caution">
    <text evidence="2">The sequence shown here is derived from an EMBL/GenBank/DDBJ whole genome shotgun (WGS) entry which is preliminary data.</text>
</comment>
<accession>A0AAP0I1N4</accession>
<evidence type="ECO:0000256" key="1">
    <source>
        <dbReference type="SAM" id="MobiDB-lite"/>
    </source>
</evidence>
<evidence type="ECO:0000313" key="3">
    <source>
        <dbReference type="Proteomes" id="UP001420932"/>
    </source>
</evidence>
<feature type="region of interest" description="Disordered" evidence="1">
    <location>
        <begin position="1"/>
        <end position="38"/>
    </location>
</feature>
<dbReference type="EMBL" id="JBBNAF010000010">
    <property type="protein sequence ID" value="KAK9106617.1"/>
    <property type="molecule type" value="Genomic_DNA"/>
</dbReference>
<dbReference type="AlphaFoldDB" id="A0AAP0I1N4"/>
<organism evidence="2 3">
    <name type="scientific">Stephania yunnanensis</name>
    <dbReference type="NCBI Taxonomy" id="152371"/>
    <lineage>
        <taxon>Eukaryota</taxon>
        <taxon>Viridiplantae</taxon>
        <taxon>Streptophyta</taxon>
        <taxon>Embryophyta</taxon>
        <taxon>Tracheophyta</taxon>
        <taxon>Spermatophyta</taxon>
        <taxon>Magnoliopsida</taxon>
        <taxon>Ranunculales</taxon>
        <taxon>Menispermaceae</taxon>
        <taxon>Menispermoideae</taxon>
        <taxon>Cissampelideae</taxon>
        <taxon>Stephania</taxon>
    </lineage>
</organism>
<keyword evidence="3" id="KW-1185">Reference proteome</keyword>
<name>A0AAP0I1N4_9MAGN</name>
<evidence type="ECO:0000313" key="2">
    <source>
        <dbReference type="EMBL" id="KAK9106617.1"/>
    </source>
</evidence>
<feature type="compositionally biased region" description="Low complexity" evidence="1">
    <location>
        <begin position="1"/>
        <end position="11"/>
    </location>
</feature>
<protein>
    <submittedName>
        <fullName evidence="2">Uncharacterized protein</fullName>
    </submittedName>
</protein>
<sequence>MVGVGPSSSSRPGRRKSTTSSEQFDDSPHSFGRAWDPLVMIHKFKPRESTLRSTD</sequence>
<reference evidence="2 3" key="1">
    <citation type="submission" date="2024-01" db="EMBL/GenBank/DDBJ databases">
        <title>Genome assemblies of Stephania.</title>
        <authorList>
            <person name="Yang L."/>
        </authorList>
    </citation>
    <scope>NUCLEOTIDE SEQUENCE [LARGE SCALE GENOMIC DNA]</scope>
    <source>
        <strain evidence="2">YNDBR</strain>
        <tissue evidence="2">Leaf</tissue>
    </source>
</reference>
<dbReference type="Proteomes" id="UP001420932">
    <property type="component" value="Unassembled WGS sequence"/>
</dbReference>
<gene>
    <name evidence="2" type="ORF">Syun_022628</name>
</gene>